<reference evidence="1 2" key="1">
    <citation type="submission" date="2015-06" db="EMBL/GenBank/DDBJ databases">
        <title>Draft Genome of Serratia marcescens Strain AH0650_Sm1.</title>
        <authorList>
            <person name="Wan Y."/>
            <person name="Gorrie C."/>
            <person name="Holt K."/>
        </authorList>
    </citation>
    <scope>NUCLEOTIDE SEQUENCE [LARGE SCALE GENOMIC DNA]</scope>
    <source>
        <strain evidence="1 2">AH0650_Sm1</strain>
    </source>
</reference>
<protein>
    <submittedName>
        <fullName evidence="1">Uncharacterized protein</fullName>
    </submittedName>
</protein>
<evidence type="ECO:0000313" key="1">
    <source>
        <dbReference type="EMBL" id="KMU52233.1"/>
    </source>
</evidence>
<dbReference type="AlphaFoldDB" id="A0A656VK66"/>
<dbReference type="EMBL" id="LFJS01000012">
    <property type="protein sequence ID" value="KMU52233.1"/>
    <property type="molecule type" value="Genomic_DNA"/>
</dbReference>
<dbReference type="Proteomes" id="UP000037482">
    <property type="component" value="Unassembled WGS sequence"/>
</dbReference>
<organism evidence="1 2">
    <name type="scientific">Serratia marcescens</name>
    <dbReference type="NCBI Taxonomy" id="615"/>
    <lineage>
        <taxon>Bacteria</taxon>
        <taxon>Pseudomonadati</taxon>
        <taxon>Pseudomonadota</taxon>
        <taxon>Gammaproteobacteria</taxon>
        <taxon>Enterobacterales</taxon>
        <taxon>Yersiniaceae</taxon>
        <taxon>Serratia</taxon>
    </lineage>
</organism>
<dbReference type="RefSeq" id="WP_238969334.1">
    <property type="nucleotide sequence ID" value="NZ_CAMKLA010000001.1"/>
</dbReference>
<accession>A0A656VK66</accession>
<name>A0A656VK66_SERMA</name>
<comment type="caution">
    <text evidence="1">The sequence shown here is derived from an EMBL/GenBank/DDBJ whole genome shotgun (WGS) entry which is preliminary data.</text>
</comment>
<gene>
    <name evidence="1" type="ORF">AB868_02987</name>
</gene>
<evidence type="ECO:0000313" key="2">
    <source>
        <dbReference type="Proteomes" id="UP000037482"/>
    </source>
</evidence>
<sequence length="93" mass="9652">MSTTQFKVISVSSGSTQSLDFGSRVINASVAVQGFNVSYGNTDHHLKTIDVSSAIAGLSGSSVTVSATCFMEDKSNNKTSGTVRVLVIAECES</sequence>
<proteinExistence type="predicted"/>